<evidence type="ECO:0000256" key="8">
    <source>
        <dbReference type="ARBA" id="ARBA00022840"/>
    </source>
</evidence>
<dbReference type="GO" id="GO:0016020">
    <property type="term" value="C:membrane"/>
    <property type="evidence" value="ECO:0007669"/>
    <property type="project" value="UniProtKB-SubCell"/>
</dbReference>
<evidence type="ECO:0000256" key="9">
    <source>
        <dbReference type="ARBA" id="ARBA00022989"/>
    </source>
</evidence>
<dbReference type="GO" id="GO:0010038">
    <property type="term" value="P:response to metal ion"/>
    <property type="evidence" value="ECO:0007669"/>
    <property type="project" value="UniProtKB-ARBA"/>
</dbReference>
<dbReference type="GO" id="GO:0004674">
    <property type="term" value="F:protein serine/threonine kinase activity"/>
    <property type="evidence" value="ECO:0007669"/>
    <property type="project" value="UniProtKB-KW"/>
</dbReference>
<dbReference type="InterPro" id="IPR008271">
    <property type="entry name" value="Ser/Thr_kinase_AS"/>
</dbReference>
<dbReference type="AlphaFoldDB" id="A0AAW2BS75"/>
<dbReference type="PROSITE" id="PS00108">
    <property type="entry name" value="PROTEIN_KINASE_ST"/>
    <property type="match status" value="1"/>
</dbReference>
<keyword evidence="5" id="KW-0732">Signal</keyword>
<evidence type="ECO:0000256" key="6">
    <source>
        <dbReference type="ARBA" id="ARBA00022741"/>
    </source>
</evidence>
<keyword evidence="7" id="KW-0418">Kinase</keyword>
<evidence type="ECO:0000256" key="4">
    <source>
        <dbReference type="ARBA" id="ARBA00022692"/>
    </source>
</evidence>
<evidence type="ECO:0000256" key="3">
    <source>
        <dbReference type="ARBA" id="ARBA00022679"/>
    </source>
</evidence>
<dbReference type="InterPro" id="IPR001245">
    <property type="entry name" value="Ser-Thr/Tyr_kinase_cat_dom"/>
</dbReference>
<dbReference type="FunFam" id="1.10.510.10:FF:000252">
    <property type="entry name" value="Receptor-like protein kinase FERONIA"/>
    <property type="match status" value="1"/>
</dbReference>
<dbReference type="FunFam" id="2.60.120.430:FF:000003">
    <property type="entry name" value="FERONIA receptor-like kinase"/>
    <property type="match status" value="1"/>
</dbReference>
<dbReference type="InterPro" id="IPR011009">
    <property type="entry name" value="Kinase-like_dom_sf"/>
</dbReference>
<dbReference type="Proteomes" id="UP001459277">
    <property type="component" value="Unassembled WGS sequence"/>
</dbReference>
<evidence type="ECO:0000259" key="14">
    <source>
        <dbReference type="PROSITE" id="PS50011"/>
    </source>
</evidence>
<comment type="caution">
    <text evidence="15">The sequence shown here is derived from an EMBL/GenBank/DDBJ whole genome shotgun (WGS) entry which is preliminary data.</text>
</comment>
<dbReference type="PROSITE" id="PS50011">
    <property type="entry name" value="PROTEIN_KINASE_DOM"/>
    <property type="match status" value="1"/>
</dbReference>
<reference evidence="15 16" key="1">
    <citation type="submission" date="2024-01" db="EMBL/GenBank/DDBJ databases">
        <title>A telomere-to-telomere, gap-free genome of sweet tea (Lithocarpus litseifolius).</title>
        <authorList>
            <person name="Zhou J."/>
        </authorList>
    </citation>
    <scope>NUCLEOTIDE SEQUENCE [LARGE SCALE GENOMIC DNA]</scope>
    <source>
        <strain evidence="15">Zhou-2022a</strain>
        <tissue evidence="15">Leaf</tissue>
    </source>
</reference>
<dbReference type="EMBL" id="JAZDWU010000010">
    <property type="protein sequence ID" value="KAK9988218.1"/>
    <property type="molecule type" value="Genomic_DNA"/>
</dbReference>
<evidence type="ECO:0000313" key="16">
    <source>
        <dbReference type="Proteomes" id="UP001459277"/>
    </source>
</evidence>
<gene>
    <name evidence="15" type="ORF">SO802_028457</name>
</gene>
<keyword evidence="2" id="KW-0723">Serine/threonine-protein kinase</keyword>
<dbReference type="SMART" id="SM00220">
    <property type="entry name" value="S_TKc"/>
    <property type="match status" value="1"/>
</dbReference>
<organism evidence="15 16">
    <name type="scientific">Lithocarpus litseifolius</name>
    <dbReference type="NCBI Taxonomy" id="425828"/>
    <lineage>
        <taxon>Eukaryota</taxon>
        <taxon>Viridiplantae</taxon>
        <taxon>Streptophyta</taxon>
        <taxon>Embryophyta</taxon>
        <taxon>Tracheophyta</taxon>
        <taxon>Spermatophyta</taxon>
        <taxon>Magnoliopsida</taxon>
        <taxon>eudicotyledons</taxon>
        <taxon>Gunneridae</taxon>
        <taxon>Pentapetalae</taxon>
        <taxon>rosids</taxon>
        <taxon>fabids</taxon>
        <taxon>Fagales</taxon>
        <taxon>Fagaceae</taxon>
        <taxon>Lithocarpus</taxon>
    </lineage>
</organism>
<keyword evidence="4 13" id="KW-0812">Transmembrane</keyword>
<keyword evidence="11" id="KW-0325">Glycoprotein</keyword>
<evidence type="ECO:0000256" key="7">
    <source>
        <dbReference type="ARBA" id="ARBA00022777"/>
    </source>
</evidence>
<dbReference type="Gene3D" id="3.30.200.20">
    <property type="entry name" value="Phosphorylase Kinase, domain 1"/>
    <property type="match status" value="1"/>
</dbReference>
<evidence type="ECO:0000313" key="15">
    <source>
        <dbReference type="EMBL" id="KAK9988218.1"/>
    </source>
</evidence>
<dbReference type="InterPro" id="IPR017441">
    <property type="entry name" value="Protein_kinase_ATP_BS"/>
</dbReference>
<dbReference type="FunFam" id="3.30.200.20:FF:000645">
    <property type="entry name" value="Receptor-like protein kinase FERONIA"/>
    <property type="match status" value="1"/>
</dbReference>
<dbReference type="PANTHER" id="PTHR34590">
    <property type="entry name" value="OS03G0124300 PROTEIN-RELATED"/>
    <property type="match status" value="1"/>
</dbReference>
<evidence type="ECO:0000256" key="2">
    <source>
        <dbReference type="ARBA" id="ARBA00022527"/>
    </source>
</evidence>
<comment type="subcellular location">
    <subcellularLocation>
        <location evidence="1">Membrane</location>
        <topology evidence="1">Single-pass type I membrane protein</topology>
    </subcellularLocation>
</comment>
<proteinExistence type="predicted"/>
<keyword evidence="3" id="KW-0808">Transferase</keyword>
<dbReference type="FunFam" id="2.60.120.430:FF:000007">
    <property type="entry name" value="FERONIA receptor-like kinase"/>
    <property type="match status" value="1"/>
</dbReference>
<dbReference type="InterPro" id="IPR024788">
    <property type="entry name" value="Malectin-like_Carb-bd_dom"/>
</dbReference>
<evidence type="ECO:0000256" key="10">
    <source>
        <dbReference type="ARBA" id="ARBA00023136"/>
    </source>
</evidence>
<dbReference type="InterPro" id="IPR000719">
    <property type="entry name" value="Prot_kinase_dom"/>
</dbReference>
<keyword evidence="9 13" id="KW-1133">Transmembrane helix</keyword>
<dbReference type="GO" id="GO:0004714">
    <property type="term" value="F:transmembrane receptor protein tyrosine kinase activity"/>
    <property type="evidence" value="ECO:0007669"/>
    <property type="project" value="InterPro"/>
</dbReference>
<keyword evidence="10 13" id="KW-0472">Membrane</keyword>
<feature type="binding site" evidence="12">
    <location>
        <position position="543"/>
    </location>
    <ligand>
        <name>ATP</name>
        <dbReference type="ChEBI" id="CHEBI:30616"/>
    </ligand>
</feature>
<dbReference type="CDD" id="cd14066">
    <property type="entry name" value="STKc_IRAK"/>
    <property type="match status" value="1"/>
</dbReference>
<protein>
    <recommendedName>
        <fullName evidence="14">Protein kinase domain-containing protein</fullName>
    </recommendedName>
</protein>
<keyword evidence="16" id="KW-1185">Reference proteome</keyword>
<dbReference type="Pfam" id="PF12819">
    <property type="entry name" value="Malectin_like"/>
    <property type="match status" value="1"/>
</dbReference>
<dbReference type="PANTHER" id="PTHR34590:SF15">
    <property type="entry name" value="PROTEIN KINASE DOMAIN-CONTAINING PROTEIN"/>
    <property type="match status" value="1"/>
</dbReference>
<evidence type="ECO:0000256" key="1">
    <source>
        <dbReference type="ARBA" id="ARBA00004479"/>
    </source>
</evidence>
<keyword evidence="6 12" id="KW-0547">Nucleotide-binding</keyword>
<dbReference type="PROSITE" id="PS00107">
    <property type="entry name" value="PROTEIN_KINASE_ATP"/>
    <property type="match status" value="1"/>
</dbReference>
<dbReference type="Gene3D" id="2.60.120.430">
    <property type="entry name" value="Galactose-binding lectin"/>
    <property type="match status" value="2"/>
</dbReference>
<keyword evidence="8 12" id="KW-0067">ATP-binding</keyword>
<feature type="transmembrane region" description="Helical" evidence="13">
    <location>
        <begin position="7"/>
        <end position="25"/>
    </location>
</feature>
<sequence>MGNLSKLTPIVSIFCIFFFIYHVIITVSSSPPPRYIAVEDITLDCGSKTSGKSKGMDGRYWSGDLQSKIFPKEEHNLKSVISQTPEESTAIKAPYTTARASYSQFTYVFPLTVGPKFVRLHFFPVSYPGFQGYQDCFTVKAGSFTLLRNFRATNYGNDMQKKIVKEFCIYVDKVNKKLNITFVPFSDTTSSNYYAFINGIEIVSMPKDLYYSPEGQTQSEKIPPYVGDSLPFYINYTMALQMVHRINVGGSLILPAEDTGFFREWSTDINYFVGGSVFLHSPSLMPNYSKIENYTAPDDVYLSARTTSDYLYWELPVDSGFNYLVRLHFCEIDLNISLISQRSFRIYIDYNSADDDADVIRWTGNRDTPIYKDYVVLSKEEKVEENNKILPIEIYNDTSYGCNCILNGLEVFKLINPEGPELNLARPSPAMVNSTLPASSANDPKTNKTIFLAIGSLGFLVVLTSLSYVVQLIKFTCWRDPSRGKSRRAKTLSLPEELCRHFSLNEIRTATNNFHKELIIGQGGFGNVYKGLLDEGTLTVAIKRLNPESQQGAREFKTEIRMLSQLRHVHLVSLIGYCIDEGEMILVYDYMRNGTLSARLFDTNNDPLTWKQRLEICLGAARGLHYLHTGMKNPIIHRDVKTTNILLDEKWVSKVSDFGLSKMGLNNTAVSTLVKGTWGYLDPDYARRQQLTDKSDVYSFGVVMLEVLCGRKALNTKLEHEQWHLANWARKCIEKGTIDQIIDPYLKGKIAPECFKVYVEVAESCVRDQGIQRPKMNDVMEKLEFAFELQQNADAAQEEINPSGVISYQDVLSFRVVEPVLESDSCIELTTSNSELTNPSLDSDGITSTI</sequence>
<feature type="domain" description="Protein kinase" evidence="14">
    <location>
        <begin position="514"/>
        <end position="786"/>
    </location>
</feature>
<evidence type="ECO:0000256" key="12">
    <source>
        <dbReference type="PROSITE-ProRule" id="PRU10141"/>
    </source>
</evidence>
<evidence type="ECO:0000256" key="13">
    <source>
        <dbReference type="SAM" id="Phobius"/>
    </source>
</evidence>
<dbReference type="SUPFAM" id="SSF56112">
    <property type="entry name" value="Protein kinase-like (PK-like)"/>
    <property type="match status" value="1"/>
</dbReference>
<dbReference type="InterPro" id="IPR045272">
    <property type="entry name" value="ANXUR1/2-like"/>
</dbReference>
<accession>A0AAW2BS75</accession>
<dbReference type="GO" id="GO:0005524">
    <property type="term" value="F:ATP binding"/>
    <property type="evidence" value="ECO:0007669"/>
    <property type="project" value="UniProtKB-UniRule"/>
</dbReference>
<evidence type="ECO:0000256" key="11">
    <source>
        <dbReference type="ARBA" id="ARBA00023180"/>
    </source>
</evidence>
<dbReference type="Gene3D" id="1.10.510.10">
    <property type="entry name" value="Transferase(Phosphotransferase) domain 1"/>
    <property type="match status" value="1"/>
</dbReference>
<name>A0AAW2BS75_9ROSI</name>
<evidence type="ECO:0000256" key="5">
    <source>
        <dbReference type="ARBA" id="ARBA00022729"/>
    </source>
</evidence>
<dbReference type="Pfam" id="PF07714">
    <property type="entry name" value="PK_Tyr_Ser-Thr"/>
    <property type="match status" value="1"/>
</dbReference>